<dbReference type="OrthoDB" id="1607513at2759"/>
<keyword evidence="2" id="KW-0479">Metal-binding</keyword>
<name>A0A8K1C9F4_PYTOL</name>
<keyword evidence="13" id="KW-1185">Reference proteome</keyword>
<dbReference type="InterPro" id="IPR036236">
    <property type="entry name" value="Znf_C2H2_sf"/>
</dbReference>
<evidence type="ECO:0000256" key="9">
    <source>
        <dbReference type="SAM" id="MobiDB-lite"/>
    </source>
</evidence>
<keyword evidence="6" id="KW-0238">DNA-binding</keyword>
<dbReference type="GO" id="GO:0009791">
    <property type="term" value="P:post-embryonic development"/>
    <property type="evidence" value="ECO:0007669"/>
    <property type="project" value="UniProtKB-ARBA"/>
</dbReference>
<feature type="region of interest" description="Disordered" evidence="9">
    <location>
        <begin position="594"/>
        <end position="641"/>
    </location>
</feature>
<dbReference type="AlphaFoldDB" id="A0A8K1C9F4"/>
<keyword evidence="7" id="KW-0804">Transcription</keyword>
<feature type="domain" description="BED-type" evidence="10">
    <location>
        <begin position="108"/>
        <end position="151"/>
    </location>
</feature>
<comment type="caution">
    <text evidence="12">The sequence shown here is derived from an EMBL/GenBank/DDBJ whole genome shotgun (WGS) entry which is preliminary data.</text>
</comment>
<feature type="domain" description="HAT C-terminal dimerisation" evidence="11">
    <location>
        <begin position="880"/>
        <end position="960"/>
    </location>
</feature>
<comment type="subcellular location">
    <subcellularLocation>
        <location evidence="1">Nucleus</location>
    </subcellularLocation>
</comment>
<evidence type="ECO:0000259" key="10">
    <source>
        <dbReference type="Pfam" id="PF02892"/>
    </source>
</evidence>
<evidence type="ECO:0000256" key="2">
    <source>
        <dbReference type="ARBA" id="ARBA00022723"/>
    </source>
</evidence>
<evidence type="ECO:0000256" key="4">
    <source>
        <dbReference type="ARBA" id="ARBA00022833"/>
    </source>
</evidence>
<dbReference type="SMART" id="SM00614">
    <property type="entry name" value="ZnF_BED"/>
    <property type="match status" value="1"/>
</dbReference>
<proteinExistence type="predicted"/>
<evidence type="ECO:0000259" key="11">
    <source>
        <dbReference type="Pfam" id="PF05699"/>
    </source>
</evidence>
<accession>A0A8K1C9F4</accession>
<protein>
    <recommendedName>
        <fullName evidence="14">BED-type domain-containing protein</fullName>
    </recommendedName>
</protein>
<evidence type="ECO:0000313" key="12">
    <source>
        <dbReference type="EMBL" id="TMW58826.1"/>
    </source>
</evidence>
<reference evidence="12" key="1">
    <citation type="submission" date="2019-03" db="EMBL/GenBank/DDBJ databases">
        <title>Long read genome sequence of the mycoparasitic Pythium oligandrum ATCC 38472 isolated from sugarbeet rhizosphere.</title>
        <authorList>
            <person name="Gaulin E."/>
        </authorList>
    </citation>
    <scope>NUCLEOTIDE SEQUENCE</scope>
    <source>
        <strain evidence="12">ATCC 38472_TT</strain>
    </source>
</reference>
<keyword evidence="5" id="KW-0805">Transcription regulation</keyword>
<evidence type="ECO:0000256" key="7">
    <source>
        <dbReference type="ARBA" id="ARBA00023163"/>
    </source>
</evidence>
<evidence type="ECO:0000256" key="6">
    <source>
        <dbReference type="ARBA" id="ARBA00023125"/>
    </source>
</evidence>
<dbReference type="SUPFAM" id="SSF57667">
    <property type="entry name" value="beta-beta-alpha zinc fingers"/>
    <property type="match status" value="1"/>
</dbReference>
<dbReference type="Proteomes" id="UP000794436">
    <property type="component" value="Unassembled WGS sequence"/>
</dbReference>
<sequence>MDPTTLMAVPVPLEPSLHGKGKDATSEDTAVPLPASSQDQDDHDDDDQDQDHEHEHDEEEDDERAHHAASTTSASANAAAAARRRARGVGRMRVNDKGEPTMMLPSFIWDFFVKEANGKYVVCTLCPPNTTRFAYSGGTSTMNRHLRKKHQKYAPGKTAADYEYPKSAKRHAVGTTTTSVGVHPSAASHLLLATSSPASLTHHNVLLATGDPTAVALGAMMSGSLSPSDATRRHLIDLRNARRRATNAKRRKLLHGMMDTEQYTQAAASTPTTNAAAVTPSAADFDPSGFVTLTHATTPGASASTTTSGLSFPQGFELSDSAIDLAPHTTAASAASAVDVRLFDYAPSLTGTLGTLGYHAHARPRRNTPAHQKMLTHRLLKYLIAQYEPLDVSRMGSELGALVNGLEYPSPSLKLPSEDMLKLALANLYYSQREILKEVIADVEVLSLSLNNWKSVFGQNVLTVSGHWISQGFSRRDCVLEVYVLPLDETVNTVALLRDVMDKWEIPTSKVAALTMLTNGKEETVLHDEYPSLAVVNCFVHVLDNAVSAGLMKCAPLIRRCRNYVSYFIQNPSEYQIFLSLQRRVAEANLGAAMAGTDAAGEDHDEDEDDVDEQDPDKTTGSGRSPKLTGAVGGGGSGATVSPLPMPTLSVICDFEDRWNSTSEMICRIVELEQMLLLYKSNLESDTNPNRRPMQLRFVCCELSSEEWTNLKELARLLEPIEGVVHITSCEYPGLSIIYPLLHSIRKHLDDAELWVATSLGAAVRNAIANGLGNLELCTVGDTASTSPYLACLLDPRFKSLPFLDPSERTRLIAMLQRLHLELLGEKDDDQLTHDKKTDKSGPAGSSVVAASHKSKNAILHEFFPLEEPTNELDKLKTQVQQYLDSPSLPATDESENDPLEWWSRYQRTFPYLAKLAKKYLCMSAVSVPFFEAFTNYGQLMREKKARLDIEVAAQILFCRSVSRIPEMERMNV</sequence>
<evidence type="ECO:0000256" key="3">
    <source>
        <dbReference type="ARBA" id="ARBA00022771"/>
    </source>
</evidence>
<dbReference type="PANTHER" id="PTHR46481:SF10">
    <property type="entry name" value="ZINC FINGER BED DOMAIN-CONTAINING PROTEIN 39"/>
    <property type="match status" value="1"/>
</dbReference>
<dbReference type="Pfam" id="PF02892">
    <property type="entry name" value="zf-BED"/>
    <property type="match status" value="1"/>
</dbReference>
<evidence type="ECO:0000313" key="13">
    <source>
        <dbReference type="Proteomes" id="UP000794436"/>
    </source>
</evidence>
<feature type="compositionally biased region" description="Acidic residues" evidence="9">
    <location>
        <begin position="39"/>
        <end position="62"/>
    </location>
</feature>
<dbReference type="InterPro" id="IPR003656">
    <property type="entry name" value="Znf_BED"/>
</dbReference>
<dbReference type="InterPro" id="IPR052035">
    <property type="entry name" value="ZnF_BED_domain_contain"/>
</dbReference>
<dbReference type="GO" id="GO:0008270">
    <property type="term" value="F:zinc ion binding"/>
    <property type="evidence" value="ECO:0007669"/>
    <property type="project" value="UniProtKB-KW"/>
</dbReference>
<organism evidence="12 13">
    <name type="scientific">Pythium oligandrum</name>
    <name type="common">Mycoparasitic fungus</name>
    <dbReference type="NCBI Taxonomy" id="41045"/>
    <lineage>
        <taxon>Eukaryota</taxon>
        <taxon>Sar</taxon>
        <taxon>Stramenopiles</taxon>
        <taxon>Oomycota</taxon>
        <taxon>Peronosporomycetes</taxon>
        <taxon>Pythiales</taxon>
        <taxon>Pythiaceae</taxon>
        <taxon>Pythium</taxon>
    </lineage>
</organism>
<dbReference type="Pfam" id="PF05699">
    <property type="entry name" value="Dimer_Tnp_hAT"/>
    <property type="match status" value="1"/>
</dbReference>
<gene>
    <name evidence="12" type="ORF">Poli38472_006971</name>
</gene>
<dbReference type="InterPro" id="IPR008906">
    <property type="entry name" value="HATC_C_dom"/>
</dbReference>
<dbReference type="InterPro" id="IPR012337">
    <property type="entry name" value="RNaseH-like_sf"/>
</dbReference>
<keyword evidence="4" id="KW-0862">Zinc</keyword>
<dbReference type="EMBL" id="SPLM01000110">
    <property type="protein sequence ID" value="TMW58826.1"/>
    <property type="molecule type" value="Genomic_DNA"/>
</dbReference>
<feature type="compositionally biased region" description="Low complexity" evidence="9">
    <location>
        <begin position="68"/>
        <end position="81"/>
    </location>
</feature>
<dbReference type="GO" id="GO:0046983">
    <property type="term" value="F:protein dimerization activity"/>
    <property type="evidence" value="ECO:0007669"/>
    <property type="project" value="InterPro"/>
</dbReference>
<evidence type="ECO:0000256" key="8">
    <source>
        <dbReference type="ARBA" id="ARBA00023242"/>
    </source>
</evidence>
<keyword evidence="3" id="KW-0863">Zinc-finger</keyword>
<dbReference type="SUPFAM" id="SSF53098">
    <property type="entry name" value="Ribonuclease H-like"/>
    <property type="match status" value="1"/>
</dbReference>
<feature type="region of interest" description="Disordered" evidence="9">
    <location>
        <begin position="1"/>
        <end position="95"/>
    </location>
</feature>
<dbReference type="GO" id="GO:0005634">
    <property type="term" value="C:nucleus"/>
    <property type="evidence" value="ECO:0007669"/>
    <property type="project" value="UniProtKB-SubCell"/>
</dbReference>
<dbReference type="GO" id="GO:0003677">
    <property type="term" value="F:DNA binding"/>
    <property type="evidence" value="ECO:0007669"/>
    <property type="project" value="UniProtKB-KW"/>
</dbReference>
<evidence type="ECO:0008006" key="14">
    <source>
        <dbReference type="Google" id="ProtNLM"/>
    </source>
</evidence>
<feature type="compositionally biased region" description="Acidic residues" evidence="9">
    <location>
        <begin position="603"/>
        <end position="615"/>
    </location>
</feature>
<evidence type="ECO:0000256" key="1">
    <source>
        <dbReference type="ARBA" id="ARBA00004123"/>
    </source>
</evidence>
<dbReference type="PANTHER" id="PTHR46481">
    <property type="entry name" value="ZINC FINGER BED DOMAIN-CONTAINING PROTEIN 4"/>
    <property type="match status" value="1"/>
</dbReference>
<evidence type="ECO:0000256" key="5">
    <source>
        <dbReference type="ARBA" id="ARBA00023015"/>
    </source>
</evidence>
<keyword evidence="8" id="KW-0539">Nucleus</keyword>